<dbReference type="OrthoDB" id="1418274at2759"/>
<name>A0A2P5BA47_TREOI</name>
<gene>
    <name evidence="1" type="ORF">TorRG33x02_328160</name>
</gene>
<reference evidence="2" key="1">
    <citation type="submission" date="2016-06" db="EMBL/GenBank/DDBJ databases">
        <title>Parallel loss of symbiosis genes in relatives of nitrogen-fixing non-legume Parasponia.</title>
        <authorList>
            <person name="Van Velzen R."/>
            <person name="Holmer R."/>
            <person name="Bu F."/>
            <person name="Rutten L."/>
            <person name="Van Zeijl A."/>
            <person name="Liu W."/>
            <person name="Santuari L."/>
            <person name="Cao Q."/>
            <person name="Sharma T."/>
            <person name="Shen D."/>
            <person name="Roswanjaya Y."/>
            <person name="Wardhani T."/>
            <person name="Kalhor M.S."/>
            <person name="Jansen J."/>
            <person name="Van den Hoogen J."/>
            <person name="Gungor B."/>
            <person name="Hartog M."/>
            <person name="Hontelez J."/>
            <person name="Verver J."/>
            <person name="Yang W.-C."/>
            <person name="Schijlen E."/>
            <person name="Repin R."/>
            <person name="Schilthuizen M."/>
            <person name="Schranz E."/>
            <person name="Heidstra R."/>
            <person name="Miyata K."/>
            <person name="Fedorova E."/>
            <person name="Kohlen W."/>
            <person name="Bisseling T."/>
            <person name="Smit S."/>
            <person name="Geurts R."/>
        </authorList>
    </citation>
    <scope>NUCLEOTIDE SEQUENCE [LARGE SCALE GENOMIC DNA]</scope>
    <source>
        <strain evidence="2">cv. RG33-2</strain>
    </source>
</reference>
<dbReference type="Pfam" id="PF14223">
    <property type="entry name" value="Retrotran_gag_2"/>
    <property type="match status" value="1"/>
</dbReference>
<organism evidence="1 2">
    <name type="scientific">Trema orientale</name>
    <name type="common">Charcoal tree</name>
    <name type="synonym">Celtis orientalis</name>
    <dbReference type="NCBI Taxonomy" id="63057"/>
    <lineage>
        <taxon>Eukaryota</taxon>
        <taxon>Viridiplantae</taxon>
        <taxon>Streptophyta</taxon>
        <taxon>Embryophyta</taxon>
        <taxon>Tracheophyta</taxon>
        <taxon>Spermatophyta</taxon>
        <taxon>Magnoliopsida</taxon>
        <taxon>eudicotyledons</taxon>
        <taxon>Gunneridae</taxon>
        <taxon>Pentapetalae</taxon>
        <taxon>rosids</taxon>
        <taxon>fabids</taxon>
        <taxon>Rosales</taxon>
        <taxon>Cannabaceae</taxon>
        <taxon>Trema</taxon>
    </lineage>
</organism>
<dbReference type="EMBL" id="JXTC01000568">
    <property type="protein sequence ID" value="PON45668.1"/>
    <property type="molecule type" value="Genomic_DNA"/>
</dbReference>
<dbReference type="STRING" id="63057.A0A2P5BA47"/>
<keyword evidence="2" id="KW-1185">Reference proteome</keyword>
<protein>
    <recommendedName>
        <fullName evidence="3">UBN2 domain-containing protein</fullName>
    </recommendedName>
</protein>
<dbReference type="PANTHER" id="PTHR34676:SF17">
    <property type="entry name" value="OS06G0684500 PROTEIN"/>
    <property type="match status" value="1"/>
</dbReference>
<dbReference type="Proteomes" id="UP000237000">
    <property type="component" value="Unassembled WGS sequence"/>
</dbReference>
<evidence type="ECO:0000313" key="1">
    <source>
        <dbReference type="EMBL" id="PON45668.1"/>
    </source>
</evidence>
<feature type="non-terminal residue" evidence="1">
    <location>
        <position position="307"/>
    </location>
</feature>
<comment type="caution">
    <text evidence="1">The sequence shown here is derived from an EMBL/GenBank/DDBJ whole genome shotgun (WGS) entry which is preliminary data.</text>
</comment>
<sequence>MLKFLKFMGDDLLNIIVQGPYIPKKIIDNKFVEKEFYEFDDFDKIMFSKNGCAFNCLLCSLDVNIYNSVQMATSAHEMWKMLESSYELTSPIEETKISMLVHDYELFEMKSDESIAQMFIRFTNITNDLHACEKSYSNTKIVTKVLKTLTKAYQEEVIPIQEEKNITNVPLEELIKFLISREIMMTKSKNQNGEEEKEMRATCVDTTNDASNEEVQGDNMCFMAINSEVKSLEPNDDFHDDSDYSSDDDSDCDLSYENLLSDFNDLHKNYKKLIFKNNALKKEIISLSKIVEELTKEKETKLSCSNC</sequence>
<dbReference type="PANTHER" id="PTHR34676">
    <property type="entry name" value="DUF4219 DOMAIN-CONTAINING PROTEIN-RELATED"/>
    <property type="match status" value="1"/>
</dbReference>
<dbReference type="AlphaFoldDB" id="A0A2P5BA47"/>
<dbReference type="InParanoid" id="A0A2P5BA47"/>
<evidence type="ECO:0008006" key="3">
    <source>
        <dbReference type="Google" id="ProtNLM"/>
    </source>
</evidence>
<accession>A0A2P5BA47</accession>
<proteinExistence type="predicted"/>
<evidence type="ECO:0000313" key="2">
    <source>
        <dbReference type="Proteomes" id="UP000237000"/>
    </source>
</evidence>